<dbReference type="Gramene" id="PUZ60580">
    <property type="protein sequence ID" value="PUZ60580"/>
    <property type="gene ID" value="GQ55_4G149400"/>
</dbReference>
<name>A0A2T7DYC1_9POAL</name>
<organism evidence="1 2">
    <name type="scientific">Panicum hallii var. hallii</name>
    <dbReference type="NCBI Taxonomy" id="1504633"/>
    <lineage>
        <taxon>Eukaryota</taxon>
        <taxon>Viridiplantae</taxon>
        <taxon>Streptophyta</taxon>
        <taxon>Embryophyta</taxon>
        <taxon>Tracheophyta</taxon>
        <taxon>Spermatophyta</taxon>
        <taxon>Magnoliopsida</taxon>
        <taxon>Liliopsida</taxon>
        <taxon>Poales</taxon>
        <taxon>Poaceae</taxon>
        <taxon>PACMAD clade</taxon>
        <taxon>Panicoideae</taxon>
        <taxon>Panicodae</taxon>
        <taxon>Paniceae</taxon>
        <taxon>Panicinae</taxon>
        <taxon>Panicum</taxon>
        <taxon>Panicum sect. Panicum</taxon>
    </lineage>
</organism>
<dbReference type="AlphaFoldDB" id="A0A2T7DYC1"/>
<keyword evidence="2" id="KW-1185">Reference proteome</keyword>
<protein>
    <submittedName>
        <fullName evidence="1">Uncharacterized protein</fullName>
    </submittedName>
</protein>
<reference evidence="1 2" key="1">
    <citation type="submission" date="2018-04" db="EMBL/GenBank/DDBJ databases">
        <title>WGS assembly of Panicum hallii var. hallii HAL2.</title>
        <authorList>
            <person name="Lovell J."/>
            <person name="Jenkins J."/>
            <person name="Lowry D."/>
            <person name="Mamidi S."/>
            <person name="Sreedasyam A."/>
            <person name="Weng X."/>
            <person name="Barry K."/>
            <person name="Bonette J."/>
            <person name="Campitelli B."/>
            <person name="Daum C."/>
            <person name="Gordon S."/>
            <person name="Gould B."/>
            <person name="Lipzen A."/>
            <person name="MacQueen A."/>
            <person name="Palacio-Mejia J."/>
            <person name="Plott C."/>
            <person name="Shakirov E."/>
            <person name="Shu S."/>
            <person name="Yoshinaga Y."/>
            <person name="Zane M."/>
            <person name="Rokhsar D."/>
            <person name="Grimwood J."/>
            <person name="Schmutz J."/>
            <person name="Juenger T."/>
        </authorList>
    </citation>
    <scope>NUCLEOTIDE SEQUENCE [LARGE SCALE GENOMIC DNA]</scope>
    <source>
        <strain evidence="2">cv. HAL2</strain>
    </source>
</reference>
<evidence type="ECO:0000313" key="2">
    <source>
        <dbReference type="Proteomes" id="UP000244336"/>
    </source>
</evidence>
<dbReference type="EMBL" id="CM009752">
    <property type="protein sequence ID" value="PUZ60580.1"/>
    <property type="molecule type" value="Genomic_DNA"/>
</dbReference>
<accession>A0A2T7DYC1</accession>
<sequence length="96" mass="10558">MDYDELANINLCHSTRTGRGGGKTEKVTGLRACPDSTVRGFEQSRPVIEGAERAVGNEKGVRGLRPGRVCRPMRRRHVGRKRVRGANVPESQACLD</sequence>
<dbReference type="Proteomes" id="UP000244336">
    <property type="component" value="Chromosome 4"/>
</dbReference>
<proteinExistence type="predicted"/>
<gene>
    <name evidence="1" type="ORF">GQ55_4G149400</name>
</gene>
<evidence type="ECO:0000313" key="1">
    <source>
        <dbReference type="EMBL" id="PUZ60580.1"/>
    </source>
</evidence>